<evidence type="ECO:0000256" key="8">
    <source>
        <dbReference type="SAM" id="MobiDB-lite"/>
    </source>
</evidence>
<feature type="region of interest" description="Disordered" evidence="8">
    <location>
        <begin position="473"/>
        <end position="492"/>
    </location>
</feature>
<evidence type="ECO:0000256" key="3">
    <source>
        <dbReference type="ARBA" id="ARBA00022448"/>
    </source>
</evidence>
<protein>
    <submittedName>
        <fullName evidence="10">TolC family outer membrane protein</fullName>
    </submittedName>
</protein>
<evidence type="ECO:0000256" key="6">
    <source>
        <dbReference type="ARBA" id="ARBA00023136"/>
    </source>
</evidence>
<keyword evidence="9" id="KW-0732">Signal</keyword>
<comment type="subcellular location">
    <subcellularLocation>
        <location evidence="1">Cell outer membrane</location>
    </subcellularLocation>
</comment>
<keyword evidence="4" id="KW-1134">Transmembrane beta strand</keyword>
<keyword evidence="11" id="KW-1185">Reference proteome</keyword>
<dbReference type="Proteomes" id="UP001320168">
    <property type="component" value="Unassembled WGS sequence"/>
</dbReference>
<dbReference type="InterPro" id="IPR051906">
    <property type="entry name" value="TolC-like"/>
</dbReference>
<comment type="caution">
    <text evidence="10">The sequence shown here is derived from an EMBL/GenBank/DDBJ whole genome shotgun (WGS) entry which is preliminary data.</text>
</comment>
<dbReference type="EMBL" id="JABFTX010000002">
    <property type="protein sequence ID" value="MCE8003526.1"/>
    <property type="molecule type" value="Genomic_DNA"/>
</dbReference>
<dbReference type="NCBIfam" id="TIGR01844">
    <property type="entry name" value="type_I_sec_TolC"/>
    <property type="match status" value="1"/>
</dbReference>
<dbReference type="Gene3D" id="1.20.1600.10">
    <property type="entry name" value="Outer membrane efflux proteins (OEP)"/>
    <property type="match status" value="1"/>
</dbReference>
<evidence type="ECO:0000313" key="10">
    <source>
        <dbReference type="EMBL" id="MCE8003526.1"/>
    </source>
</evidence>
<dbReference type="SUPFAM" id="SSF56954">
    <property type="entry name" value="Outer membrane efflux proteins (OEP)"/>
    <property type="match status" value="1"/>
</dbReference>
<evidence type="ECO:0000256" key="7">
    <source>
        <dbReference type="ARBA" id="ARBA00023237"/>
    </source>
</evidence>
<gene>
    <name evidence="10" type="ORF">HOP53_11815</name>
</gene>
<evidence type="ECO:0000256" key="5">
    <source>
        <dbReference type="ARBA" id="ARBA00022692"/>
    </source>
</evidence>
<dbReference type="RefSeq" id="WP_234270229.1">
    <property type="nucleotide sequence ID" value="NZ_JABFTX010000002.1"/>
</dbReference>
<reference evidence="10 11" key="1">
    <citation type="journal article" date="2021" name="Front. Microbiol.">
        <title>Aerobic Denitrification and Heterotrophic Sulfur Oxidation in the Genus Halomonas Revealed by Six Novel Species Characterizations and Genome-Based Analysis.</title>
        <authorList>
            <person name="Wang L."/>
            <person name="Shao Z."/>
        </authorList>
    </citation>
    <scope>NUCLEOTIDE SEQUENCE [LARGE SCALE GENOMIC DNA]</scope>
    <source>
        <strain evidence="10 11">MCCC 1A11081</strain>
    </source>
</reference>
<feature type="chain" id="PRO_5046978082" evidence="9">
    <location>
        <begin position="30"/>
        <end position="492"/>
    </location>
</feature>
<evidence type="ECO:0000256" key="1">
    <source>
        <dbReference type="ARBA" id="ARBA00004442"/>
    </source>
</evidence>
<evidence type="ECO:0000256" key="4">
    <source>
        <dbReference type="ARBA" id="ARBA00022452"/>
    </source>
</evidence>
<evidence type="ECO:0000313" key="11">
    <source>
        <dbReference type="Proteomes" id="UP001320168"/>
    </source>
</evidence>
<dbReference type="Pfam" id="PF02321">
    <property type="entry name" value="OEP"/>
    <property type="match status" value="2"/>
</dbReference>
<evidence type="ECO:0000256" key="2">
    <source>
        <dbReference type="ARBA" id="ARBA00007613"/>
    </source>
</evidence>
<keyword evidence="7" id="KW-0998">Cell outer membrane</keyword>
<proteinExistence type="inferred from homology"/>
<comment type="similarity">
    <text evidence="2">Belongs to the outer membrane factor (OMF) (TC 1.B.17) family.</text>
</comment>
<keyword evidence="6" id="KW-0472">Membrane</keyword>
<dbReference type="InterPro" id="IPR003423">
    <property type="entry name" value="OMP_efflux"/>
</dbReference>
<evidence type="ECO:0000256" key="9">
    <source>
        <dbReference type="SAM" id="SignalP"/>
    </source>
</evidence>
<keyword evidence="5" id="KW-0812">Transmembrane</keyword>
<feature type="signal peptide" evidence="9">
    <location>
        <begin position="1"/>
        <end position="29"/>
    </location>
</feature>
<accession>A0ABS9A417</accession>
<dbReference type="InterPro" id="IPR010130">
    <property type="entry name" value="T1SS_OMP_TolC"/>
</dbReference>
<keyword evidence="3" id="KW-0813">Transport</keyword>
<dbReference type="PANTHER" id="PTHR30026">
    <property type="entry name" value="OUTER MEMBRANE PROTEIN TOLC"/>
    <property type="match status" value="1"/>
</dbReference>
<organism evidence="10 11">
    <name type="scientific">Billgrantia ethanolica</name>
    <dbReference type="NCBI Taxonomy" id="2733486"/>
    <lineage>
        <taxon>Bacteria</taxon>
        <taxon>Pseudomonadati</taxon>
        <taxon>Pseudomonadota</taxon>
        <taxon>Gammaproteobacteria</taxon>
        <taxon>Oceanospirillales</taxon>
        <taxon>Halomonadaceae</taxon>
        <taxon>Billgrantia</taxon>
    </lineage>
</organism>
<sequence>MHRSPFTKRFQRRGLAAIVGLAMAGNVYAADLWTIAQDALANDAELASTRSGFQATEAARDVQRGTLLPQIGIGGSVSHTRTYSSPAQGAAGRVQEGAEEVGAGAAAAAFDQDDTVNSVGISLDAEQALYDPSRRAQLQRAEREIDRDALGLEATQQQLLYNVGNAYFEILRAHDILSARRAQETAISRQLEQARERFEVGLIAITDVHEAQARFDLARAQRIAAEGAMQVSFEALERLTGHRYDSIDALDEEVPIASPQPADREEWVALAMANSPMVLMAEAGIEVARSTLEVSRAGQRPVVSAFANYGWADTDRSGAAHQSESQVGLRASLPLYTGGSTQAQIRQSGFLLEATQYDFEAQRRDTIQQVRSLFTRVNNDVETVEARRQAIISNQSALEATRSGYEVGTRNIVDVLNAEQNLFNAIAEHAEARYDYVLGLLQLQLQAGILGADSIQAVNAWLSDEERVSLELPDEANDNPVMNIGERPQAPS</sequence>
<dbReference type="PANTHER" id="PTHR30026:SF20">
    <property type="entry name" value="OUTER MEMBRANE PROTEIN TOLC"/>
    <property type="match status" value="1"/>
</dbReference>
<name>A0ABS9A417_9GAMM</name>